<evidence type="ECO:0000313" key="3">
    <source>
        <dbReference type="EMBL" id="SDQ75640.1"/>
    </source>
</evidence>
<reference evidence="4" key="1">
    <citation type="submission" date="2016-10" db="EMBL/GenBank/DDBJ databases">
        <authorList>
            <person name="Varghese N."/>
            <person name="Submissions S."/>
        </authorList>
    </citation>
    <scope>NUCLEOTIDE SEQUENCE [LARGE SCALE GENOMIC DNA]</scope>
    <source>
        <strain evidence="4">CGMCC 1.12397</strain>
    </source>
</reference>
<protein>
    <recommendedName>
        <fullName evidence="1">DUF7344 domain-containing protein</fullName>
    </recommendedName>
</protein>
<dbReference type="Pfam" id="PF24035">
    <property type="entry name" value="DUF7344"/>
    <property type="match status" value="1"/>
</dbReference>
<feature type="domain" description="DUF7344" evidence="1">
    <location>
        <begin position="19"/>
        <end position="96"/>
    </location>
</feature>
<reference evidence="3" key="2">
    <citation type="submission" date="2016-10" db="EMBL/GenBank/DDBJ databases">
        <authorList>
            <person name="de Groot N.N."/>
        </authorList>
    </citation>
    <scope>NUCLEOTIDE SEQUENCE [LARGE SCALE GENOMIC DNA]</scope>
    <source>
        <strain evidence="3">CGMCC 1.12397</strain>
    </source>
</reference>
<dbReference type="InterPro" id="IPR055768">
    <property type="entry name" value="DUF7344"/>
</dbReference>
<proteinExistence type="predicted"/>
<evidence type="ECO:0000313" key="4">
    <source>
        <dbReference type="Proteomes" id="UP000199289"/>
    </source>
</evidence>
<dbReference type="OrthoDB" id="247722at2157"/>
<dbReference type="EMBL" id="FNKQ01000003">
    <property type="protein sequence ID" value="SDQ75640.1"/>
    <property type="molecule type" value="Genomic_DNA"/>
</dbReference>
<gene>
    <name evidence="2" type="ORF">DWB78_06035</name>
    <name evidence="3" type="ORF">SAMN05216278_2405</name>
</gene>
<evidence type="ECO:0000259" key="1">
    <source>
        <dbReference type="Pfam" id="PF24035"/>
    </source>
</evidence>
<dbReference type="EMBL" id="QQST01000001">
    <property type="protein sequence ID" value="RDI71327.1"/>
    <property type="molecule type" value="Genomic_DNA"/>
</dbReference>
<dbReference type="Proteomes" id="UP000255421">
    <property type="component" value="Unassembled WGS sequence"/>
</dbReference>
<evidence type="ECO:0000313" key="2">
    <source>
        <dbReference type="EMBL" id="RDI71327.1"/>
    </source>
</evidence>
<reference evidence="2 5" key="3">
    <citation type="submission" date="2018-07" db="EMBL/GenBank/DDBJ databases">
        <title>Genome sequence of extremly halophilic archaeon Halopelagius longus strain BC12-B1.</title>
        <authorList>
            <person name="Zhang X."/>
        </authorList>
    </citation>
    <scope>NUCLEOTIDE SEQUENCE [LARGE SCALE GENOMIC DNA]</scope>
    <source>
        <strain evidence="2 5">BC12-B1</strain>
    </source>
</reference>
<dbReference type="AlphaFoldDB" id="A0A1H1DGX7"/>
<sequence length="111" mass="12428">MSDQHENPPSEDVLDGYLAVLVDESRRTVVKILAEEDRPIPLSLLAGWLTSGRRNASLDALPEHDRRQIEMRLHHTHLPKLESVGAVRYCPESGRITPGENIESVRALVEA</sequence>
<evidence type="ECO:0000313" key="5">
    <source>
        <dbReference type="Proteomes" id="UP000255421"/>
    </source>
</evidence>
<dbReference type="Proteomes" id="UP000199289">
    <property type="component" value="Unassembled WGS sequence"/>
</dbReference>
<dbReference type="RefSeq" id="WP_092537668.1">
    <property type="nucleotide sequence ID" value="NZ_FNKQ01000003.1"/>
</dbReference>
<name>A0A1H1DGX7_9EURY</name>
<accession>A0A1H1DGX7</accession>
<keyword evidence="5" id="KW-1185">Reference proteome</keyword>
<organism evidence="3 4">
    <name type="scientific">Halopelagius longus</name>
    <dbReference type="NCBI Taxonomy" id="1236180"/>
    <lineage>
        <taxon>Archaea</taxon>
        <taxon>Methanobacteriati</taxon>
        <taxon>Methanobacteriota</taxon>
        <taxon>Stenosarchaea group</taxon>
        <taxon>Halobacteria</taxon>
        <taxon>Halobacteriales</taxon>
        <taxon>Haloferacaceae</taxon>
    </lineage>
</organism>